<dbReference type="AlphaFoldDB" id="A0A1S8A6D3"/>
<protein>
    <submittedName>
        <fullName evidence="1">Putative serine threonine protein kinase</fullName>
    </submittedName>
</protein>
<accession>A0A1S8A6D3</accession>
<keyword evidence="2" id="KW-1185">Reference proteome</keyword>
<proteinExistence type="predicted"/>
<organism evidence="1">
    <name type="scientific">Rosellinia necatrix</name>
    <name type="common">White root-rot fungus</name>
    <dbReference type="NCBI Taxonomy" id="77044"/>
    <lineage>
        <taxon>Eukaryota</taxon>
        <taxon>Fungi</taxon>
        <taxon>Dikarya</taxon>
        <taxon>Ascomycota</taxon>
        <taxon>Pezizomycotina</taxon>
        <taxon>Sordariomycetes</taxon>
        <taxon>Xylariomycetidae</taxon>
        <taxon>Xylariales</taxon>
        <taxon>Xylariaceae</taxon>
        <taxon>Rosellinia</taxon>
    </lineage>
</organism>
<keyword evidence="1" id="KW-0418">Kinase</keyword>
<evidence type="ECO:0000313" key="2">
    <source>
        <dbReference type="Proteomes" id="UP000054516"/>
    </source>
</evidence>
<sequence>MLYGNTPITNLVEWEVPAPLDKIVEACTRVLPADRPSLDEIRNMTEILKISYSISDLGLSSRFIDFWALLSCYY</sequence>
<dbReference type="OrthoDB" id="1668230at2759"/>
<dbReference type="GO" id="GO:0016301">
    <property type="term" value="F:kinase activity"/>
    <property type="evidence" value="ECO:0007669"/>
    <property type="project" value="UniProtKB-KW"/>
</dbReference>
<reference evidence="1" key="1">
    <citation type="submission" date="2016-03" db="EMBL/GenBank/DDBJ databases">
        <title>Draft genome sequence of Rosellinia necatrix.</title>
        <authorList>
            <person name="Kanematsu S."/>
        </authorList>
    </citation>
    <scope>NUCLEOTIDE SEQUENCE [LARGE SCALE GENOMIC DNA]</scope>
    <source>
        <strain evidence="1">W97</strain>
    </source>
</reference>
<name>A0A1S8A6D3_ROSNE</name>
<gene>
    <name evidence="1" type="ORF">SAMD00023353_1001690</name>
</gene>
<dbReference type="Proteomes" id="UP000054516">
    <property type="component" value="Unassembled WGS sequence"/>
</dbReference>
<dbReference type="EMBL" id="DF977455">
    <property type="protein sequence ID" value="GAW25646.1"/>
    <property type="molecule type" value="Genomic_DNA"/>
</dbReference>
<keyword evidence="1" id="KW-0808">Transferase</keyword>
<evidence type="ECO:0000313" key="1">
    <source>
        <dbReference type="EMBL" id="GAW25646.1"/>
    </source>
</evidence>